<feature type="transmembrane region" description="Helical" evidence="7">
    <location>
        <begin position="307"/>
        <end position="328"/>
    </location>
</feature>
<evidence type="ECO:0000256" key="7">
    <source>
        <dbReference type="SAM" id="Phobius"/>
    </source>
</evidence>
<feature type="transmembrane region" description="Helical" evidence="7">
    <location>
        <begin position="136"/>
        <end position="157"/>
    </location>
</feature>
<protein>
    <submittedName>
        <fullName evidence="8">Putative membrane protein YeiH</fullName>
    </submittedName>
</protein>
<evidence type="ECO:0000313" key="9">
    <source>
        <dbReference type="Proteomes" id="UP000234789"/>
    </source>
</evidence>
<dbReference type="GO" id="GO:0005886">
    <property type="term" value="C:plasma membrane"/>
    <property type="evidence" value="ECO:0007669"/>
    <property type="project" value="UniProtKB-SubCell"/>
</dbReference>
<evidence type="ECO:0000256" key="6">
    <source>
        <dbReference type="ARBA" id="ARBA00023136"/>
    </source>
</evidence>
<feature type="transmembrane region" description="Helical" evidence="7">
    <location>
        <begin position="279"/>
        <end position="301"/>
    </location>
</feature>
<dbReference type="Proteomes" id="UP000234789">
    <property type="component" value="Unassembled WGS sequence"/>
</dbReference>
<comment type="caution">
    <text evidence="8">The sequence shown here is derived from an EMBL/GenBank/DDBJ whole genome shotgun (WGS) entry which is preliminary data.</text>
</comment>
<feature type="transmembrane region" description="Helical" evidence="7">
    <location>
        <begin position="230"/>
        <end position="251"/>
    </location>
</feature>
<dbReference type="RefSeq" id="WP_244912806.1">
    <property type="nucleotide sequence ID" value="NZ_NFEZ01000004.1"/>
</dbReference>
<feature type="transmembrane region" description="Helical" evidence="7">
    <location>
        <begin position="169"/>
        <end position="189"/>
    </location>
</feature>
<keyword evidence="4 7" id="KW-0812">Transmembrane</keyword>
<evidence type="ECO:0000256" key="2">
    <source>
        <dbReference type="ARBA" id="ARBA00007977"/>
    </source>
</evidence>
<keyword evidence="9" id="KW-1185">Reference proteome</keyword>
<keyword evidence="6 7" id="KW-0472">Membrane</keyword>
<name>A0A2N5N7I3_9BACL</name>
<evidence type="ECO:0000256" key="1">
    <source>
        <dbReference type="ARBA" id="ARBA00004651"/>
    </source>
</evidence>
<evidence type="ECO:0000256" key="5">
    <source>
        <dbReference type="ARBA" id="ARBA00022989"/>
    </source>
</evidence>
<dbReference type="PANTHER" id="PTHR30106:SF2">
    <property type="entry name" value="UPF0324 INNER MEMBRANE PROTEIN YEIH"/>
    <property type="match status" value="1"/>
</dbReference>
<proteinExistence type="inferred from homology"/>
<dbReference type="PANTHER" id="PTHR30106">
    <property type="entry name" value="INNER MEMBRANE PROTEIN YEIH-RELATED"/>
    <property type="match status" value="1"/>
</dbReference>
<accession>A0A2N5N7I3</accession>
<dbReference type="EMBL" id="NFEZ01000004">
    <property type="protein sequence ID" value="PLT46316.1"/>
    <property type="molecule type" value="Genomic_DNA"/>
</dbReference>
<gene>
    <name evidence="8" type="ORF">B8V81_4747</name>
</gene>
<dbReference type="InterPro" id="IPR018383">
    <property type="entry name" value="UPF0324_pro"/>
</dbReference>
<evidence type="ECO:0000256" key="4">
    <source>
        <dbReference type="ARBA" id="ARBA00022692"/>
    </source>
</evidence>
<sequence>MRMRLETKAFRPTRRQGAAWRRPGLLPGLFLTALLAAAGRMLGELPGLGVLGPLVLAILLGMAYREWLGGVPLSAAAGIAFSSKQLLRLGIVLLGMRLDLGDIVAAGPGVLAIDAIHVALTIPFVCWLAGRLGADRRLALLTACGTAICGAAAVAAISPQLKARGEETAVAAATVAILGTIFTIAYTLLQPLLQLAPAAYGAWAGSTLHEVAHALAAAEPFGQEALDMAVLVKLTRVAMLVPAALLIGLWAQRRESRRAAAQDASAGGGAGRTRVAAPWFILGFLAMSGVHTLGIVPQAAAQGMTTAAYLLIAMGMAGLGLGVDFATFRRLGGRVFAAGLIGSLLLAALGYGLVRLFGLGG</sequence>
<comment type="similarity">
    <text evidence="2">Belongs to the UPF0324 family.</text>
</comment>
<comment type="subcellular location">
    <subcellularLocation>
        <location evidence="1">Cell membrane</location>
        <topology evidence="1">Multi-pass membrane protein</topology>
    </subcellularLocation>
</comment>
<evidence type="ECO:0000313" key="8">
    <source>
        <dbReference type="EMBL" id="PLT46316.1"/>
    </source>
</evidence>
<reference evidence="8 9" key="1">
    <citation type="submission" date="2017-05" db="EMBL/GenBank/DDBJ databases">
        <title>Functional genome analysis of Paenibacillus pasadenensis strain R16: insights on endophytic life style and antifungal activity.</title>
        <authorList>
            <person name="Passera A."/>
            <person name="Marcolungo L."/>
            <person name="Casati P."/>
            <person name="Brasca M."/>
            <person name="Quaglino F."/>
            <person name="Delledonne M."/>
        </authorList>
    </citation>
    <scope>NUCLEOTIDE SEQUENCE [LARGE SCALE GENOMIC DNA]</scope>
    <source>
        <strain evidence="8 9">R16</strain>
    </source>
</reference>
<organism evidence="8 9">
    <name type="scientific">Paenibacillus pasadenensis</name>
    <dbReference type="NCBI Taxonomy" id="217090"/>
    <lineage>
        <taxon>Bacteria</taxon>
        <taxon>Bacillati</taxon>
        <taxon>Bacillota</taxon>
        <taxon>Bacilli</taxon>
        <taxon>Bacillales</taxon>
        <taxon>Paenibacillaceae</taxon>
        <taxon>Paenibacillus</taxon>
    </lineage>
</organism>
<dbReference type="Pfam" id="PF03601">
    <property type="entry name" value="Cons_hypoth698"/>
    <property type="match status" value="1"/>
</dbReference>
<feature type="transmembrane region" description="Helical" evidence="7">
    <location>
        <begin position="335"/>
        <end position="354"/>
    </location>
</feature>
<keyword evidence="3" id="KW-1003">Cell membrane</keyword>
<keyword evidence="5 7" id="KW-1133">Transmembrane helix</keyword>
<evidence type="ECO:0000256" key="3">
    <source>
        <dbReference type="ARBA" id="ARBA00022475"/>
    </source>
</evidence>
<feature type="transmembrane region" description="Helical" evidence="7">
    <location>
        <begin position="103"/>
        <end position="130"/>
    </location>
</feature>
<dbReference type="AlphaFoldDB" id="A0A2N5N7I3"/>